<dbReference type="GO" id="GO:0046872">
    <property type="term" value="F:metal ion binding"/>
    <property type="evidence" value="ECO:0007669"/>
    <property type="project" value="InterPro"/>
</dbReference>
<dbReference type="InterPro" id="IPR036163">
    <property type="entry name" value="HMA_dom_sf"/>
</dbReference>
<dbReference type="AlphaFoldDB" id="A0AB39W4J8"/>
<dbReference type="InterPro" id="IPR006121">
    <property type="entry name" value="HMA_dom"/>
</dbReference>
<dbReference type="SUPFAM" id="SSF55008">
    <property type="entry name" value="HMA, heavy metal-associated domain"/>
    <property type="match status" value="1"/>
</dbReference>
<name>A0AB39W4J8_9FLAO</name>
<reference evidence="1" key="1">
    <citation type="submission" date="2024-07" db="EMBL/GenBank/DDBJ databases">
        <authorList>
            <person name="Biller S.J."/>
        </authorList>
    </citation>
    <scope>NUCLEOTIDE SEQUENCE</scope>
    <source>
        <strain evidence="1">WC2409</strain>
    </source>
</reference>
<organism evidence="1">
    <name type="scientific">Flavobacterium sp. WC2409</name>
    <dbReference type="NCBI Taxonomy" id="3234139"/>
    <lineage>
        <taxon>Bacteria</taxon>
        <taxon>Pseudomonadati</taxon>
        <taxon>Bacteroidota</taxon>
        <taxon>Flavobacteriia</taxon>
        <taxon>Flavobacteriales</taxon>
        <taxon>Flavobacteriaceae</taxon>
        <taxon>Flavobacterium</taxon>
    </lineage>
</organism>
<evidence type="ECO:0000313" key="1">
    <source>
        <dbReference type="EMBL" id="XDU96324.1"/>
    </source>
</evidence>
<dbReference type="EMBL" id="CP165625">
    <property type="protein sequence ID" value="XDU96324.1"/>
    <property type="molecule type" value="Genomic_DNA"/>
</dbReference>
<gene>
    <name evidence="1" type="ORF">AB3G34_04250</name>
</gene>
<dbReference type="RefSeq" id="WP_367768943.1">
    <property type="nucleotide sequence ID" value="NZ_CP165625.1"/>
</dbReference>
<sequence length="86" mass="9785">MSLLTNNVIPDNHGKVFGTNAMEETDLLEIKKNLLELEGIKNVIVNLEIFPREFTVHTNKIVNITDIENKVKQIGFHAIPKDTFIL</sequence>
<proteinExistence type="predicted"/>
<protein>
    <submittedName>
        <fullName evidence="1">Heavy metal-associated domain-containing protein</fullName>
    </submittedName>
</protein>
<accession>A0AB39W4J8</accession>
<dbReference type="CDD" id="cd00371">
    <property type="entry name" value="HMA"/>
    <property type="match status" value="1"/>
</dbReference>